<dbReference type="Gene3D" id="3.40.50.12580">
    <property type="match status" value="1"/>
</dbReference>
<gene>
    <name evidence="8" type="ORF">ACFQ2X_14460</name>
</gene>
<evidence type="ECO:0000256" key="2">
    <source>
        <dbReference type="ARBA" id="ARBA00010488"/>
    </source>
</evidence>
<keyword evidence="3" id="KW-1003">Cell membrane</keyword>
<sequence length="731" mass="85780">MKKNDFVVSVVVPVYNVQGQVRKCLNSIVAQSYKNLEIIIVDDCSTDNSAAICHEVAKKNGDVTFKVITHKQNKGLGAARNTGIDAASGSYILFVDSDDWIESDLIQRSLLNAQKHSSDVVIFNHKRVWPSGYTRMNWRTDLFESYSDKQLTNTDRIEIFKNLNVAWNKLYRLDFIRREGIAFGEGYYEDIPWTYFILSLKAKITLENYCGYYYYQRPGSILNSSTDKHFEIFERYAELFSRQVESEGSILNEECRRECFFRFVEHIVNMSFERVDRLPQHLRTTFALQAREEIIRHANALRYDLSDFDFSRDPRLRWRYPVLMRGSSGFLWLFKKVRPLVRKAVSTKTRVTSWVKKQESRIKKFLYPKLYQYVFIRLPIKTNVAVFSAYWDSQIACNPKAISDELMQLRPDIEQYWIVKNGAEIVPGYQVISPNSLKYYYTMAVAKYFINNANFPNFLIKRQGQIHIQTKHGTPIKKMGYDLIRESKANDMSPKLFAHRCARWDYVISSNTYSSEIWRGAFPFNYQLLEIGYPRNDRLKNSSFEECIAVRESLGIPSDAFVILYMPTFRDYDRNHVPSLEVDSLLCAAGENSYLIVRSHYFKKKVQELRTDLKDRVLTADKYPIVEDLYIASDILVSDYSSSVFDYMNLGRQVFLYCYDFIEYQEYRGIYLNLQEEFGEFYCETQEELESKINQFKSANNVGNLELESLIKKYTSMDDGNSSRNLIERIF</sequence>
<dbReference type="CDD" id="cd00761">
    <property type="entry name" value="Glyco_tranf_GTA_type"/>
    <property type="match status" value="1"/>
</dbReference>
<evidence type="ECO:0000313" key="8">
    <source>
        <dbReference type="EMBL" id="MFD1217811.1"/>
    </source>
</evidence>
<dbReference type="InterPro" id="IPR007554">
    <property type="entry name" value="Glycerophosphate_synth"/>
</dbReference>
<dbReference type="InterPro" id="IPR001173">
    <property type="entry name" value="Glyco_trans_2-like"/>
</dbReference>
<dbReference type="EMBL" id="JBHTLR010000019">
    <property type="protein sequence ID" value="MFD1217811.1"/>
    <property type="molecule type" value="Genomic_DNA"/>
</dbReference>
<dbReference type="Gene3D" id="3.90.550.10">
    <property type="entry name" value="Spore Coat Polysaccharide Biosynthesis Protein SpsA, Chain A"/>
    <property type="match status" value="1"/>
</dbReference>
<evidence type="ECO:0000256" key="1">
    <source>
        <dbReference type="ARBA" id="ARBA00004202"/>
    </source>
</evidence>
<feature type="domain" description="Glycosyltransferase 2-like" evidence="7">
    <location>
        <begin position="9"/>
        <end position="133"/>
    </location>
</feature>
<comment type="caution">
    <text evidence="8">The sequence shown here is derived from an EMBL/GenBank/DDBJ whole genome shotgun (WGS) entry which is preliminary data.</text>
</comment>
<dbReference type="Gene3D" id="3.40.50.11820">
    <property type="match status" value="1"/>
</dbReference>
<dbReference type="InterPro" id="IPR043148">
    <property type="entry name" value="TagF_C"/>
</dbReference>
<reference evidence="9" key="1">
    <citation type="journal article" date="2019" name="Int. J. Syst. Evol. Microbiol.">
        <title>The Global Catalogue of Microorganisms (GCM) 10K type strain sequencing project: providing services to taxonomists for standard genome sequencing and annotation.</title>
        <authorList>
            <consortium name="The Broad Institute Genomics Platform"/>
            <consortium name="The Broad Institute Genome Sequencing Center for Infectious Disease"/>
            <person name="Wu L."/>
            <person name="Ma J."/>
        </authorList>
    </citation>
    <scope>NUCLEOTIDE SEQUENCE [LARGE SCALE GENOMIC DNA]</scope>
    <source>
        <strain evidence="9">CCUG 54356</strain>
    </source>
</reference>
<keyword evidence="5" id="KW-0777">Teichoic acid biosynthesis</keyword>
<comment type="similarity">
    <text evidence="2">Belongs to the CDP-glycerol glycerophosphotransferase family.</text>
</comment>
<dbReference type="Proteomes" id="UP001597264">
    <property type="component" value="Unassembled WGS sequence"/>
</dbReference>
<evidence type="ECO:0000256" key="3">
    <source>
        <dbReference type="ARBA" id="ARBA00022475"/>
    </source>
</evidence>
<keyword evidence="9" id="KW-1185">Reference proteome</keyword>
<evidence type="ECO:0000256" key="6">
    <source>
        <dbReference type="ARBA" id="ARBA00023136"/>
    </source>
</evidence>
<keyword evidence="4" id="KW-0808">Transferase</keyword>
<dbReference type="RefSeq" id="WP_230438927.1">
    <property type="nucleotide sequence ID" value="NZ_CP087715.1"/>
</dbReference>
<protein>
    <submittedName>
        <fullName evidence="8">CDP-glycerol glycerophosphotransferase family protein</fullName>
    </submittedName>
</protein>
<evidence type="ECO:0000259" key="7">
    <source>
        <dbReference type="Pfam" id="PF00535"/>
    </source>
</evidence>
<proteinExistence type="inferred from homology"/>
<comment type="subcellular location">
    <subcellularLocation>
        <location evidence="1">Cell membrane</location>
        <topology evidence="1">Peripheral membrane protein</topology>
    </subcellularLocation>
</comment>
<dbReference type="SUPFAM" id="SSF53756">
    <property type="entry name" value="UDP-Glycosyltransferase/glycogen phosphorylase"/>
    <property type="match status" value="1"/>
</dbReference>
<dbReference type="InterPro" id="IPR051612">
    <property type="entry name" value="Teichoic_Acid_Biosynth"/>
</dbReference>
<dbReference type="PANTHER" id="PTHR37316:SF3">
    <property type="entry name" value="TEICHOIC ACID GLYCEROL-PHOSPHATE TRANSFERASE"/>
    <property type="match status" value="1"/>
</dbReference>
<dbReference type="PANTHER" id="PTHR37316">
    <property type="entry name" value="TEICHOIC ACID GLYCEROL-PHOSPHATE PRIMASE"/>
    <property type="match status" value="1"/>
</dbReference>
<dbReference type="Pfam" id="PF00535">
    <property type="entry name" value="Glycos_transf_2"/>
    <property type="match status" value="1"/>
</dbReference>
<name>A0ABW3UDX9_9GAMM</name>
<dbReference type="InterPro" id="IPR043149">
    <property type="entry name" value="TagF_N"/>
</dbReference>
<dbReference type="SUPFAM" id="SSF53448">
    <property type="entry name" value="Nucleotide-diphospho-sugar transferases"/>
    <property type="match status" value="1"/>
</dbReference>
<dbReference type="InterPro" id="IPR029044">
    <property type="entry name" value="Nucleotide-diphossugar_trans"/>
</dbReference>
<accession>A0ABW3UDX9</accession>
<evidence type="ECO:0000256" key="4">
    <source>
        <dbReference type="ARBA" id="ARBA00022679"/>
    </source>
</evidence>
<evidence type="ECO:0000313" key="9">
    <source>
        <dbReference type="Proteomes" id="UP001597264"/>
    </source>
</evidence>
<organism evidence="8 9">
    <name type="scientific">Microbulbifer celer</name>
    <dbReference type="NCBI Taxonomy" id="435905"/>
    <lineage>
        <taxon>Bacteria</taxon>
        <taxon>Pseudomonadati</taxon>
        <taxon>Pseudomonadota</taxon>
        <taxon>Gammaproteobacteria</taxon>
        <taxon>Cellvibrionales</taxon>
        <taxon>Microbulbiferaceae</taxon>
        <taxon>Microbulbifer</taxon>
    </lineage>
</organism>
<evidence type="ECO:0000256" key="5">
    <source>
        <dbReference type="ARBA" id="ARBA00022944"/>
    </source>
</evidence>
<keyword evidence="6" id="KW-0472">Membrane</keyword>
<dbReference type="Pfam" id="PF04464">
    <property type="entry name" value="Glyphos_transf"/>
    <property type="match status" value="1"/>
</dbReference>